<evidence type="ECO:0000256" key="1">
    <source>
        <dbReference type="ARBA" id="ARBA00022679"/>
    </source>
</evidence>
<comment type="caution">
    <text evidence="2">The sequence shown here is derived from an EMBL/GenBank/DDBJ whole genome shotgun (WGS) entry which is preliminary data.</text>
</comment>
<dbReference type="PANTHER" id="PTHR48228:SF6">
    <property type="entry name" value="L-CARNITINE COA-TRANSFERASE"/>
    <property type="match status" value="1"/>
</dbReference>
<reference evidence="2" key="1">
    <citation type="journal article" date="2014" name="Front. Microbiol.">
        <title>High frequency of phylogenetically diverse reductive dehalogenase-homologous genes in deep subseafloor sedimentary metagenomes.</title>
        <authorList>
            <person name="Kawai M."/>
            <person name="Futagami T."/>
            <person name="Toyoda A."/>
            <person name="Takaki Y."/>
            <person name="Nishi S."/>
            <person name="Hori S."/>
            <person name="Arai W."/>
            <person name="Tsubouchi T."/>
            <person name="Morono Y."/>
            <person name="Uchiyama I."/>
            <person name="Ito T."/>
            <person name="Fujiyama A."/>
            <person name="Inagaki F."/>
            <person name="Takami H."/>
        </authorList>
    </citation>
    <scope>NUCLEOTIDE SEQUENCE</scope>
    <source>
        <strain evidence="2">Expedition CK06-06</strain>
    </source>
</reference>
<dbReference type="Pfam" id="PF02515">
    <property type="entry name" value="CoA_transf_3"/>
    <property type="match status" value="1"/>
</dbReference>
<evidence type="ECO:0000313" key="2">
    <source>
        <dbReference type="EMBL" id="GAI96983.1"/>
    </source>
</evidence>
<evidence type="ECO:0008006" key="3">
    <source>
        <dbReference type="Google" id="ProtNLM"/>
    </source>
</evidence>
<dbReference type="PANTHER" id="PTHR48228">
    <property type="entry name" value="SUCCINYL-COA--D-CITRAMALATE COA-TRANSFERASE"/>
    <property type="match status" value="1"/>
</dbReference>
<protein>
    <recommendedName>
        <fullName evidence="3">CoA transferase</fullName>
    </recommendedName>
</protein>
<name>X1SVM9_9ZZZZ</name>
<keyword evidence="1" id="KW-0808">Transferase</keyword>
<dbReference type="Gene3D" id="3.40.50.10540">
    <property type="entry name" value="Crotonobetainyl-coa:carnitine coa-transferase, domain 1"/>
    <property type="match status" value="1"/>
</dbReference>
<dbReference type="GO" id="GO:0016740">
    <property type="term" value="F:transferase activity"/>
    <property type="evidence" value="ECO:0007669"/>
    <property type="project" value="UniProtKB-KW"/>
</dbReference>
<proteinExistence type="predicted"/>
<dbReference type="EMBL" id="BARW01015626">
    <property type="protein sequence ID" value="GAI96983.1"/>
    <property type="molecule type" value="Genomic_DNA"/>
</dbReference>
<gene>
    <name evidence="2" type="ORF">S12H4_27381</name>
</gene>
<dbReference type="InterPro" id="IPR023606">
    <property type="entry name" value="CoA-Trfase_III_dom_1_sf"/>
</dbReference>
<dbReference type="InterPro" id="IPR003673">
    <property type="entry name" value="CoA-Trfase_fam_III"/>
</dbReference>
<accession>X1SVM9</accession>
<dbReference type="InterPro" id="IPR050509">
    <property type="entry name" value="CoA-transferase_III"/>
</dbReference>
<organism evidence="2">
    <name type="scientific">marine sediment metagenome</name>
    <dbReference type="NCBI Taxonomy" id="412755"/>
    <lineage>
        <taxon>unclassified sequences</taxon>
        <taxon>metagenomes</taxon>
        <taxon>ecological metagenomes</taxon>
    </lineage>
</organism>
<dbReference type="SUPFAM" id="SSF89796">
    <property type="entry name" value="CoA-transferase family III (CaiB/BaiF)"/>
    <property type="match status" value="1"/>
</dbReference>
<sequence>MHLDERMSDFIRQRRAYRQGRELPLKDLRIIDLSTVVAAPFAATLLGDFGAEVIKIENPTLPDATHAWGVLKGGIQPWWSVVSRNKLPVTLNLKAPEGAKIFADLVVKSDVLIENMRPGALDRLGFTAELTLQACFRMRMN</sequence>
<dbReference type="AlphaFoldDB" id="X1SVM9"/>